<proteinExistence type="predicted"/>
<accession>A0ABD3P898</accession>
<feature type="compositionally biased region" description="Polar residues" evidence="1">
    <location>
        <begin position="1260"/>
        <end position="1276"/>
    </location>
</feature>
<feature type="compositionally biased region" description="Polar residues" evidence="1">
    <location>
        <begin position="343"/>
        <end position="359"/>
    </location>
</feature>
<feature type="compositionally biased region" description="Polar residues" evidence="1">
    <location>
        <begin position="662"/>
        <end position="682"/>
    </location>
</feature>
<feature type="region of interest" description="Disordered" evidence="1">
    <location>
        <begin position="1088"/>
        <end position="1116"/>
    </location>
</feature>
<feature type="region of interest" description="Disordered" evidence="1">
    <location>
        <begin position="482"/>
        <end position="505"/>
    </location>
</feature>
<feature type="compositionally biased region" description="Polar residues" evidence="1">
    <location>
        <begin position="1150"/>
        <end position="1163"/>
    </location>
</feature>
<feature type="region of interest" description="Disordered" evidence="1">
    <location>
        <begin position="803"/>
        <end position="835"/>
    </location>
</feature>
<feature type="compositionally biased region" description="Basic and acidic residues" evidence="1">
    <location>
        <begin position="821"/>
        <end position="830"/>
    </location>
</feature>
<evidence type="ECO:0000256" key="1">
    <source>
        <dbReference type="SAM" id="MobiDB-lite"/>
    </source>
</evidence>
<reference evidence="2 3" key="1">
    <citation type="submission" date="2024-10" db="EMBL/GenBank/DDBJ databases">
        <title>Updated reference genomes for cyclostephanoid diatoms.</title>
        <authorList>
            <person name="Roberts W.R."/>
            <person name="Alverson A.J."/>
        </authorList>
    </citation>
    <scope>NUCLEOTIDE SEQUENCE [LARGE SCALE GENOMIC DNA]</scope>
    <source>
        <strain evidence="2 3">AJA010-31</strain>
    </source>
</reference>
<feature type="region of interest" description="Disordered" evidence="1">
    <location>
        <begin position="847"/>
        <end position="892"/>
    </location>
</feature>
<organism evidence="2 3">
    <name type="scientific">Cyclotella atomus</name>
    <dbReference type="NCBI Taxonomy" id="382360"/>
    <lineage>
        <taxon>Eukaryota</taxon>
        <taxon>Sar</taxon>
        <taxon>Stramenopiles</taxon>
        <taxon>Ochrophyta</taxon>
        <taxon>Bacillariophyta</taxon>
        <taxon>Coscinodiscophyceae</taxon>
        <taxon>Thalassiosirophycidae</taxon>
        <taxon>Stephanodiscales</taxon>
        <taxon>Stephanodiscaceae</taxon>
        <taxon>Cyclotella</taxon>
    </lineage>
</organism>
<dbReference type="EMBL" id="JALLPJ020000742">
    <property type="protein sequence ID" value="KAL3784016.1"/>
    <property type="molecule type" value="Genomic_DNA"/>
</dbReference>
<feature type="region of interest" description="Disordered" evidence="1">
    <location>
        <begin position="1141"/>
        <end position="1205"/>
    </location>
</feature>
<feature type="region of interest" description="Disordered" evidence="1">
    <location>
        <begin position="1239"/>
        <end position="1305"/>
    </location>
</feature>
<comment type="caution">
    <text evidence="2">The sequence shown here is derived from an EMBL/GenBank/DDBJ whole genome shotgun (WGS) entry which is preliminary data.</text>
</comment>
<feature type="compositionally biased region" description="Basic and acidic residues" evidence="1">
    <location>
        <begin position="1241"/>
        <end position="1259"/>
    </location>
</feature>
<feature type="region of interest" description="Disordered" evidence="1">
    <location>
        <begin position="331"/>
        <end position="359"/>
    </location>
</feature>
<evidence type="ECO:0000313" key="2">
    <source>
        <dbReference type="EMBL" id="KAL3784016.1"/>
    </source>
</evidence>
<keyword evidence="3" id="KW-1185">Reference proteome</keyword>
<feature type="region of interest" description="Disordered" evidence="1">
    <location>
        <begin position="661"/>
        <end position="730"/>
    </location>
</feature>
<name>A0ABD3P898_9STRA</name>
<dbReference type="Proteomes" id="UP001530400">
    <property type="component" value="Unassembled WGS sequence"/>
</dbReference>
<gene>
    <name evidence="2" type="ORF">ACHAWO_005692</name>
</gene>
<feature type="compositionally biased region" description="Polar residues" evidence="1">
    <location>
        <begin position="1088"/>
        <end position="1097"/>
    </location>
</feature>
<feature type="region of interest" description="Disordered" evidence="1">
    <location>
        <begin position="1361"/>
        <end position="1398"/>
    </location>
</feature>
<sequence length="1398" mass="153721">MAMNGQALPPGVAGPCIGTLEIRVIDCLVPNFLGGSFQFWGTGTEQLINLTRGIKFLLVGTVASVEKYLHDASPLLIKIIGENGVQIGVCSIASLTLTDLIVQESDDHPVFSRQHSLEVFPSEQNQFHIGFITLDISFHVGSSAQSQDYINRQSTSCAPLHDQDDNTNETADEQQSLLDDLLDLCDDVTIPTLPESCDTTTNYADPWISRIEKGATQLSNQPRSLGIRIEGISISSEVLDSLTELGGKICFYLRYTLADRSDEILVNEHTVNPTNATTKTPVKKRPKANNQFAQLLDKPNDNEIAISLSDKEAATFDEGIQFYLFYSHARNQQSKTPKRKKNASTPVRGSHNRSPGQDRTCLATATLNLREFVSNTNQLNDSVTVDLVPAKPSSTSAVSKAGVLTLNLSSSLLVSGTTTVCLPRHEEGTVSNSVASSCSERVPNHLVEPHHVSVFLSNFANRALNMKREHFIAALPPTHLMNNNRTGVSETRSKPTKCAASVPTSLQPVRPSPLWMSVAVSSIKLESTNEQCKVRLRLSCDLAESSIDDEKEFDSQCCWQFSLRNRDAESVTFSIELADKISLNAMARVHFNNKRDGQKASSNDMQTFVTSGWFDIVGSSCESTIGRIHVESSIGTLKNTRSFPLQCICAVTIQRWWRKTSTKPSQQAVQNMDEGSTSNSSKPHNRNENEDVIDAISNPDLDVSNSPESPRRAVAGASYTSSPSLAEEPKPYQGEEFNEVMSPGPKDVKVIESKVQVQMTNESSSSPDSLFEEWSRQSAVDTQSLSLSREFVASQMEVVAPKLTPLIDPPSSKLGADGNSNDERECDRSGSPELRGVSDVSFHLQQSIPADPPANEIDSLERRVQRSAGSETAKRLADDASFDPETKSSTPSHPEIKIEVCVLKVGGLSHLISRWCAQNQSTALPVSGVFISFSAKHEKSKDEELQCIFASDDIFHSGLIPMHAISRDVEFDDFKAELHISDYEMDLAKLQLQCLEVKLWLVPVVTRTVAEMFNQDRVTQSEAHCLSGCQLIATAPLPLYHLYTSQTQFDGRVAWSVRGQIESSGFVAARVNRLFETNRHQLGLNHNICSSPTINRRQSVDPPPSSSMSNKRKVGSTATIRCEEVLNCRSIKRTRLMLNDSDTSADAESLETQIREQTGSHLTSSDKEVGESNSTCTRDLDSFVSQSRQEGATSTNTATPVRDSNHVVHHHVHTCERGTSPVLVALRYADAGVCTSPCEKTANESKVRSTHEPGIERNDSSTPLHDSSVTENLEQQVHQHKTASHSNATNDVLHEPGCESDLNRVRPHRLRSQLIQSYFSSPRAIHSTVQGYRSIRSPVTSNQNTFNKMNTVSFVATVQSPPGISSGRIRNPSAQKSSPSIKPLSNRERIERIFSGKK</sequence>
<feature type="compositionally biased region" description="Basic and acidic residues" evidence="1">
    <location>
        <begin position="1292"/>
        <end position="1304"/>
    </location>
</feature>
<protein>
    <submittedName>
        <fullName evidence="2">Uncharacterized protein</fullName>
    </submittedName>
</protein>
<evidence type="ECO:0000313" key="3">
    <source>
        <dbReference type="Proteomes" id="UP001530400"/>
    </source>
</evidence>
<feature type="compositionally biased region" description="Polar residues" evidence="1">
    <location>
        <begin position="1171"/>
        <end position="1199"/>
    </location>
</feature>
<feature type="compositionally biased region" description="Basic and acidic residues" evidence="1">
    <location>
        <begin position="1385"/>
        <end position="1398"/>
    </location>
</feature>